<dbReference type="SMART" id="SM00028">
    <property type="entry name" value="TPR"/>
    <property type="match status" value="5"/>
</dbReference>
<dbReference type="SUPFAM" id="SSF46894">
    <property type="entry name" value="C-terminal effector domain of the bipartite response regulators"/>
    <property type="match status" value="1"/>
</dbReference>
<dbReference type="SUPFAM" id="SSF48452">
    <property type="entry name" value="TPR-like"/>
    <property type="match status" value="2"/>
</dbReference>
<evidence type="ECO:0000256" key="6">
    <source>
        <dbReference type="PROSITE-ProRule" id="PRU01091"/>
    </source>
</evidence>
<organism evidence="8 9">
    <name type="scientific">Plantactinospora alkalitolerans</name>
    <dbReference type="NCBI Taxonomy" id="2789879"/>
    <lineage>
        <taxon>Bacteria</taxon>
        <taxon>Bacillati</taxon>
        <taxon>Actinomycetota</taxon>
        <taxon>Actinomycetes</taxon>
        <taxon>Micromonosporales</taxon>
        <taxon>Micromonosporaceae</taxon>
        <taxon>Plantactinospora</taxon>
    </lineage>
</organism>
<dbReference type="SMART" id="SM00862">
    <property type="entry name" value="Trans_reg_C"/>
    <property type="match status" value="1"/>
</dbReference>
<dbReference type="PROSITE" id="PS50293">
    <property type="entry name" value="TPR_REGION"/>
    <property type="match status" value="1"/>
</dbReference>
<feature type="domain" description="OmpR/PhoB-type" evidence="7">
    <location>
        <begin position="1"/>
        <end position="100"/>
    </location>
</feature>
<evidence type="ECO:0000313" key="8">
    <source>
        <dbReference type="EMBL" id="MBF9129930.1"/>
    </source>
</evidence>
<keyword evidence="9" id="KW-1185">Reference proteome</keyword>
<dbReference type="Gene3D" id="1.10.10.10">
    <property type="entry name" value="Winged helix-like DNA-binding domain superfamily/Winged helix DNA-binding domain"/>
    <property type="match status" value="1"/>
</dbReference>
<dbReference type="Proteomes" id="UP000638560">
    <property type="component" value="Unassembled WGS sequence"/>
</dbReference>
<dbReference type="PROSITE" id="PS50005">
    <property type="entry name" value="TPR"/>
    <property type="match status" value="1"/>
</dbReference>
<evidence type="ECO:0000256" key="3">
    <source>
        <dbReference type="ARBA" id="ARBA00023125"/>
    </source>
</evidence>
<evidence type="ECO:0000259" key="7">
    <source>
        <dbReference type="PROSITE" id="PS51755"/>
    </source>
</evidence>
<evidence type="ECO:0000256" key="5">
    <source>
        <dbReference type="PROSITE-ProRule" id="PRU00339"/>
    </source>
</evidence>
<name>A0ABS0GUQ4_9ACTN</name>
<proteinExistence type="inferred from homology"/>
<dbReference type="SMART" id="SM01043">
    <property type="entry name" value="BTAD"/>
    <property type="match status" value="1"/>
</dbReference>
<dbReference type="CDD" id="cd15831">
    <property type="entry name" value="BTAD"/>
    <property type="match status" value="1"/>
</dbReference>
<dbReference type="EMBL" id="JADPUN010000139">
    <property type="protein sequence ID" value="MBF9129930.1"/>
    <property type="molecule type" value="Genomic_DNA"/>
</dbReference>
<comment type="caution">
    <text evidence="8">The sequence shown here is derived from an EMBL/GenBank/DDBJ whole genome shotgun (WGS) entry which is preliminary data.</text>
</comment>
<feature type="DNA-binding region" description="OmpR/PhoB-type" evidence="6">
    <location>
        <begin position="1"/>
        <end position="100"/>
    </location>
</feature>
<keyword evidence="4" id="KW-0804">Transcription</keyword>
<dbReference type="PANTHER" id="PTHR35807:SF1">
    <property type="entry name" value="TRANSCRIPTIONAL REGULATOR REDD"/>
    <property type="match status" value="1"/>
</dbReference>
<dbReference type="SUPFAM" id="SSF52540">
    <property type="entry name" value="P-loop containing nucleoside triphosphate hydrolases"/>
    <property type="match status" value="1"/>
</dbReference>
<keyword evidence="3 6" id="KW-0238">DNA-binding</keyword>
<dbReference type="InterPro" id="IPR027417">
    <property type="entry name" value="P-loop_NTPase"/>
</dbReference>
<dbReference type="InterPro" id="IPR005158">
    <property type="entry name" value="BTAD"/>
</dbReference>
<evidence type="ECO:0000256" key="1">
    <source>
        <dbReference type="ARBA" id="ARBA00005820"/>
    </source>
</evidence>
<dbReference type="Gene3D" id="3.40.50.300">
    <property type="entry name" value="P-loop containing nucleotide triphosphate hydrolases"/>
    <property type="match status" value="1"/>
</dbReference>
<evidence type="ECO:0000256" key="4">
    <source>
        <dbReference type="ARBA" id="ARBA00023163"/>
    </source>
</evidence>
<gene>
    <name evidence="8" type="ORF">I0C86_13295</name>
</gene>
<feature type="repeat" description="TPR" evidence="5">
    <location>
        <begin position="842"/>
        <end position="875"/>
    </location>
</feature>
<protein>
    <submittedName>
        <fullName evidence="8">Tetratricopeptide repeat protein</fullName>
    </submittedName>
</protein>
<evidence type="ECO:0000256" key="2">
    <source>
        <dbReference type="ARBA" id="ARBA00023015"/>
    </source>
</evidence>
<dbReference type="PROSITE" id="PS51755">
    <property type="entry name" value="OMPR_PHOB"/>
    <property type="match status" value="1"/>
</dbReference>
<dbReference type="Pfam" id="PF00486">
    <property type="entry name" value="Trans_reg_C"/>
    <property type="match status" value="1"/>
</dbReference>
<keyword evidence="2" id="KW-0805">Transcription regulation</keyword>
<dbReference type="InterPro" id="IPR036388">
    <property type="entry name" value="WH-like_DNA-bd_sf"/>
</dbReference>
<dbReference type="InterPro" id="IPR051677">
    <property type="entry name" value="AfsR-DnrI-RedD_regulator"/>
</dbReference>
<dbReference type="InterPro" id="IPR019734">
    <property type="entry name" value="TPR_rpt"/>
</dbReference>
<dbReference type="PRINTS" id="PR00364">
    <property type="entry name" value="DISEASERSIST"/>
</dbReference>
<dbReference type="Gene3D" id="1.25.40.10">
    <property type="entry name" value="Tetratricopeptide repeat domain"/>
    <property type="match status" value="2"/>
</dbReference>
<dbReference type="InterPro" id="IPR016032">
    <property type="entry name" value="Sig_transdc_resp-reg_C-effctor"/>
</dbReference>
<comment type="similarity">
    <text evidence="1">Belongs to the AfsR/DnrI/RedD regulatory family.</text>
</comment>
<evidence type="ECO:0000313" key="9">
    <source>
        <dbReference type="Proteomes" id="UP000638560"/>
    </source>
</evidence>
<reference evidence="8 9" key="1">
    <citation type="submission" date="2020-11" db="EMBL/GenBank/DDBJ databases">
        <title>A novel isolate from a Black sea contaminated sediment with potential to produce alkanes: Plantactinospora alkalitolerans sp. nov.</title>
        <authorList>
            <person name="Carro L."/>
            <person name="Veyisoglu A."/>
            <person name="Guven K."/>
            <person name="Schumann P."/>
            <person name="Klenk H.-P."/>
            <person name="Sahin N."/>
        </authorList>
    </citation>
    <scope>NUCLEOTIDE SEQUENCE [LARGE SCALE GENOMIC DNA]</scope>
    <source>
        <strain evidence="8 9">S1510</strain>
    </source>
</reference>
<keyword evidence="5" id="KW-0802">TPR repeat</keyword>
<dbReference type="InterPro" id="IPR001867">
    <property type="entry name" value="OmpR/PhoB-type_DNA-bd"/>
</dbReference>
<sequence>MEVSVEFRLLGQVEAEHNGVPVALGRRGERRLLGVLLLLAGQAVTVDRLASLLWDDAPPASARTSLQAHVSRLRRRLDPDGNGTSGVRLISQHGGYGVEVDPAHVDAHRFRLAVDTARGIDDLMARSSALRSAIGLWKGPLLAGVASDRLRERVGADLIDLRLSAMELAVETDLSLGRHQKVVGELGVLAAEHPTRERFTAQLITALFRCGRQHEALDAYERLRVRLANELGVDPDPDLQRLRAALLRHDTGLRLTAGQSATPTPAQLPADILGFVGRRDALDQLDALLSTSVQEPTAVVICAMSGTAGVGKTALAVHWAHRVADRFPGGELYVNLHGFDATRSATSPTEALRGFLDALGVPPQRIPGSLDGQVCLYRSLLAGQKILVVLDNARDVDQVRPLLPSSAGCLAVVTSRNELSGLVAAQGANLLTLDPLSQPEAHHLLMRRLGAGRLAREPAAVDKIVARCAGLPLALAIVAARAATRPGFPLELLATELHDADSVLDPLAVGSADTDVRTVFSWSYRVLSPEAARLFRLLGLHPGPDVSLHAAASLAGITRQQVRPLLAELSQAHLVTEQNFGRYTLHDLLRAYAIELTRSNDDAAERRAATGRQLDHYLHTACAATRLMDPHRVAIALSPPRAGVILEDLSGADAALAWLVCERRVLLAAIHQAGAGFEAHVWQLAWAVASFLHRQGHGEDLLAVERRALDAAMRLTDPIGVAHSHNGLGLAYFVLDQEDKAQLHLEEALVAYGRIGDHGGQACAHLNLGAVLDRHGQHGAALRHAEQASTLFRMAGQRRGEARALSGIAWSRAKLGDHRSALEDCRLALTLYAQLPDRHGEAAAWDTLGSIHRQLGAYDEAVTCYQRAVRLSREAGERQREAAGLTKLGDTHQAAGDPAAAGIAWRQSLTLLAELNHPEADQVRTKLLATVNPVTS</sequence>
<dbReference type="PANTHER" id="PTHR35807">
    <property type="entry name" value="TRANSCRIPTIONAL REGULATOR REDD-RELATED"/>
    <property type="match status" value="1"/>
</dbReference>
<dbReference type="Pfam" id="PF13424">
    <property type="entry name" value="TPR_12"/>
    <property type="match status" value="2"/>
</dbReference>
<dbReference type="Pfam" id="PF03704">
    <property type="entry name" value="BTAD"/>
    <property type="match status" value="1"/>
</dbReference>
<accession>A0ABS0GUQ4</accession>
<dbReference type="InterPro" id="IPR011990">
    <property type="entry name" value="TPR-like_helical_dom_sf"/>
</dbReference>